<reference evidence="2 3" key="1">
    <citation type="submission" date="2016-10" db="EMBL/GenBank/DDBJ databases">
        <title>Comparative genomics of Bacillus thuringiensis reveals a path to pathogens against multiple invertebrate hosts.</title>
        <authorList>
            <person name="Zheng J."/>
            <person name="Gao Q."/>
            <person name="Liu H."/>
            <person name="Peng D."/>
            <person name="Ruan L."/>
            <person name="Sun M."/>
        </authorList>
    </citation>
    <scope>NUCLEOTIDE SEQUENCE [LARGE SCALE GENOMIC DNA]</scope>
    <source>
        <strain evidence="2">BGSC 4CA1</strain>
    </source>
</reference>
<feature type="domain" description="GmrSD restriction endonucleases N-terminal" evidence="1">
    <location>
        <begin position="25"/>
        <end position="185"/>
    </location>
</feature>
<accession>A0A9X6FDF7</accession>
<dbReference type="Proteomes" id="UP000195129">
    <property type="component" value="Unassembled WGS sequence"/>
</dbReference>
<dbReference type="RefSeq" id="WP_000244162.1">
    <property type="nucleotide sequence ID" value="NZ_NFDN01000041.1"/>
</dbReference>
<evidence type="ECO:0000259" key="1">
    <source>
        <dbReference type="Pfam" id="PF03235"/>
    </source>
</evidence>
<protein>
    <recommendedName>
        <fullName evidence="1">GmrSD restriction endonucleases N-terminal domain-containing protein</fullName>
    </recommendedName>
</protein>
<evidence type="ECO:0000313" key="2">
    <source>
        <dbReference type="EMBL" id="OTY60350.1"/>
    </source>
</evidence>
<comment type="caution">
    <text evidence="2">The sequence shown here is derived from an EMBL/GenBank/DDBJ whole genome shotgun (WGS) entry which is preliminary data.</text>
</comment>
<evidence type="ECO:0000313" key="3">
    <source>
        <dbReference type="Proteomes" id="UP000195129"/>
    </source>
</evidence>
<dbReference type="PANTHER" id="PTHR39639:SF1">
    <property type="entry name" value="DUF262 DOMAIN-CONTAINING PROTEIN"/>
    <property type="match status" value="1"/>
</dbReference>
<dbReference type="Pfam" id="PF03235">
    <property type="entry name" value="GmrSD_N"/>
    <property type="match status" value="1"/>
</dbReference>
<dbReference type="AlphaFoldDB" id="A0A9X6FDF7"/>
<proteinExistence type="predicted"/>
<dbReference type="EMBL" id="NFDN01000041">
    <property type="protein sequence ID" value="OTY60350.1"/>
    <property type="molecule type" value="Genomic_DNA"/>
</dbReference>
<organism evidence="2 3">
    <name type="scientific">Bacillus thuringiensis serovar yosoo</name>
    <dbReference type="NCBI Taxonomy" id="180848"/>
    <lineage>
        <taxon>Bacteria</taxon>
        <taxon>Bacillati</taxon>
        <taxon>Bacillota</taxon>
        <taxon>Bacilli</taxon>
        <taxon>Bacillales</taxon>
        <taxon>Bacillaceae</taxon>
        <taxon>Bacillus</taxon>
        <taxon>Bacillus cereus group</taxon>
    </lineage>
</organism>
<dbReference type="InterPro" id="IPR004919">
    <property type="entry name" value="GmrSD_N"/>
</dbReference>
<sequence>MVLQSEIDKKSKEIQTDSYSMSIGELMNMYKDEEIQITPDFQRYFRWSDSQKARFIESILLGIPIPPIFVAQSKGGVWDVIDGLQRLSTIFEFTGILKDKEKKPVPPSVLHATKFLPSLGGKMWNNTEDDNNSFTDEQRIDFKRSKMDINIIKRSSDADAKYELFQRLNTGGTALTEQEIRNCLMIMLDKDFYNWINELKDLPAFQVCLPLTEKQLSEQEEMEYIIRFLVYRYTDTTKIKGDEDIRDFITDNMLKIIADESYDREKENEIFVQTFKVLQEILGEDSFKKFNAAKDKFYGALSITAFEVIITGLSENIDKISKYSTDQKDTLKDIIKNIYAMDDYSEAVRSGTRPINRFKKLSKLSKDVFGDE</sequence>
<dbReference type="PANTHER" id="PTHR39639">
    <property type="entry name" value="CHROMOSOME 16, WHOLE GENOME SHOTGUN SEQUENCE"/>
    <property type="match status" value="1"/>
</dbReference>
<gene>
    <name evidence="2" type="ORF">BK746_08025</name>
</gene>
<name>A0A9X6FDF7_BACTU</name>